<protein>
    <submittedName>
        <fullName evidence="3">Uncharacterized protein</fullName>
    </submittedName>
</protein>
<gene>
    <name evidence="3" type="ORF">DEU51_110156</name>
</gene>
<dbReference type="AlphaFoldDB" id="A0A370SEM9"/>
<dbReference type="Pfam" id="PF09836">
    <property type="entry name" value="DUF2063"/>
    <property type="match status" value="1"/>
</dbReference>
<feature type="domain" description="Putative DNA-binding" evidence="1">
    <location>
        <begin position="6"/>
        <end position="92"/>
    </location>
</feature>
<dbReference type="InterPro" id="IPR018640">
    <property type="entry name" value="DUF2063"/>
</dbReference>
<dbReference type="RefSeq" id="WP_115147395.1">
    <property type="nucleotide sequence ID" value="NZ_QRAV01000010.1"/>
</dbReference>
<dbReference type="Gene3D" id="3.90.930.50">
    <property type="match status" value="1"/>
</dbReference>
<dbReference type="EMBL" id="QRAV01000010">
    <property type="protein sequence ID" value="RDL18081.1"/>
    <property type="molecule type" value="Genomic_DNA"/>
</dbReference>
<evidence type="ECO:0000313" key="4">
    <source>
        <dbReference type="Proteomes" id="UP000255365"/>
    </source>
</evidence>
<dbReference type="InterPro" id="IPR054098">
    <property type="entry name" value="NGO1945-like_C"/>
</dbReference>
<dbReference type="InterPro" id="IPR044922">
    <property type="entry name" value="DUF2063_N_sf"/>
</dbReference>
<reference evidence="3 4" key="1">
    <citation type="submission" date="2018-07" db="EMBL/GenBank/DDBJ databases">
        <title>Genome sequencing of rice bacterial endophytes.</title>
        <authorList>
            <person name="Venturi V."/>
        </authorList>
    </citation>
    <scope>NUCLEOTIDE SEQUENCE [LARGE SCALE GENOMIC DNA]</scope>
    <source>
        <strain evidence="3 4">E2333</strain>
    </source>
</reference>
<name>A0A370SEM9_PSEJE</name>
<sequence>MDNLEQQQRALTRYLRDPDSHVPPAEMDTARVNVYRDLLFNNLSQLLSGTFPVLIRIIGDQRWHTLIRGFLRDYRAQTPKFSEIAETFLDYLATQPAVLSEEDWPAFLLELAHYEWVEMVLQQSDADPLPATDKGLLLERPLRISALAWPLAYTWPVQWLGPDYQPSTAPAHPTLLLVRREADFSVKFSQLSPLAWRLLQRIGELPSLTGREQLQGLGQEAGQFADESFMASGLALLQQMHEDRVIGIT</sequence>
<dbReference type="Gene3D" id="1.10.150.690">
    <property type="entry name" value="DUF2063"/>
    <property type="match status" value="1"/>
</dbReference>
<accession>A0A370SEM9</accession>
<dbReference type="Pfam" id="PF22106">
    <property type="entry name" value="NGO1945_C"/>
    <property type="match status" value="1"/>
</dbReference>
<proteinExistence type="predicted"/>
<evidence type="ECO:0000313" key="3">
    <source>
        <dbReference type="EMBL" id="RDL18081.1"/>
    </source>
</evidence>
<organism evidence="3 4">
    <name type="scientific">Pseudomonas jessenii</name>
    <dbReference type="NCBI Taxonomy" id="77298"/>
    <lineage>
        <taxon>Bacteria</taxon>
        <taxon>Pseudomonadati</taxon>
        <taxon>Pseudomonadota</taxon>
        <taxon>Gammaproteobacteria</taxon>
        <taxon>Pseudomonadales</taxon>
        <taxon>Pseudomonadaceae</taxon>
        <taxon>Pseudomonas</taxon>
    </lineage>
</organism>
<dbReference type="Proteomes" id="UP000255365">
    <property type="component" value="Unassembled WGS sequence"/>
</dbReference>
<feature type="domain" description="NGO1945-like C-terminal" evidence="2">
    <location>
        <begin position="145"/>
        <end position="241"/>
    </location>
</feature>
<comment type="caution">
    <text evidence="3">The sequence shown here is derived from an EMBL/GenBank/DDBJ whole genome shotgun (WGS) entry which is preliminary data.</text>
</comment>
<evidence type="ECO:0000259" key="1">
    <source>
        <dbReference type="Pfam" id="PF09836"/>
    </source>
</evidence>
<evidence type="ECO:0000259" key="2">
    <source>
        <dbReference type="Pfam" id="PF22106"/>
    </source>
</evidence>